<dbReference type="Proteomes" id="UP000272400">
    <property type="component" value="Unassembled WGS sequence"/>
</dbReference>
<evidence type="ECO:0000313" key="3">
    <source>
        <dbReference type="EMBL" id="ROO83922.1"/>
    </source>
</evidence>
<organism evidence="3 4">
    <name type="scientific">Actinocorallia herbida</name>
    <dbReference type="NCBI Taxonomy" id="58109"/>
    <lineage>
        <taxon>Bacteria</taxon>
        <taxon>Bacillati</taxon>
        <taxon>Actinomycetota</taxon>
        <taxon>Actinomycetes</taxon>
        <taxon>Streptosporangiales</taxon>
        <taxon>Thermomonosporaceae</taxon>
        <taxon>Actinocorallia</taxon>
    </lineage>
</organism>
<proteinExistence type="predicted"/>
<gene>
    <name evidence="3" type="ORF">EDD29_1432</name>
</gene>
<dbReference type="EMBL" id="RJKE01000001">
    <property type="protein sequence ID" value="ROO83922.1"/>
    <property type="molecule type" value="Genomic_DNA"/>
</dbReference>
<keyword evidence="2" id="KW-0472">Membrane</keyword>
<keyword evidence="2" id="KW-1133">Transmembrane helix</keyword>
<comment type="caution">
    <text evidence="3">The sequence shown here is derived from an EMBL/GenBank/DDBJ whole genome shotgun (WGS) entry which is preliminary data.</text>
</comment>
<feature type="compositionally biased region" description="Gly residues" evidence="1">
    <location>
        <begin position="109"/>
        <end position="119"/>
    </location>
</feature>
<name>A0A3N1CRG9_9ACTN</name>
<reference evidence="3 4" key="1">
    <citation type="submission" date="2018-11" db="EMBL/GenBank/DDBJ databases">
        <title>Sequencing the genomes of 1000 actinobacteria strains.</title>
        <authorList>
            <person name="Klenk H.-P."/>
        </authorList>
    </citation>
    <scope>NUCLEOTIDE SEQUENCE [LARGE SCALE GENOMIC DNA]</scope>
    <source>
        <strain evidence="3 4">DSM 44254</strain>
    </source>
</reference>
<keyword evidence="2" id="KW-0812">Transmembrane</keyword>
<evidence type="ECO:0000313" key="4">
    <source>
        <dbReference type="Proteomes" id="UP000272400"/>
    </source>
</evidence>
<evidence type="ECO:0000256" key="2">
    <source>
        <dbReference type="SAM" id="Phobius"/>
    </source>
</evidence>
<sequence>MRTNPLAVLLDIRTVIGGIFSIYGIILTILGIIDDAAAKAKAQGVDINLWVGLAMLVFGLCFLGWTIYRPRRGGPTQKEGPDPLDQPGGPGEPGGLTSGPGDTFRGDEPFGGSGSTARG</sequence>
<protein>
    <submittedName>
        <fullName evidence="3">Uncharacterized protein</fullName>
    </submittedName>
</protein>
<dbReference type="RefSeq" id="WP_123663431.1">
    <property type="nucleotide sequence ID" value="NZ_RJKE01000001.1"/>
</dbReference>
<evidence type="ECO:0000256" key="1">
    <source>
        <dbReference type="SAM" id="MobiDB-lite"/>
    </source>
</evidence>
<keyword evidence="4" id="KW-1185">Reference proteome</keyword>
<feature type="transmembrane region" description="Helical" evidence="2">
    <location>
        <begin position="12"/>
        <end position="33"/>
    </location>
</feature>
<feature type="region of interest" description="Disordered" evidence="1">
    <location>
        <begin position="72"/>
        <end position="119"/>
    </location>
</feature>
<dbReference type="OrthoDB" id="5196985at2"/>
<accession>A0A3N1CRG9</accession>
<feature type="compositionally biased region" description="Gly residues" evidence="1">
    <location>
        <begin position="88"/>
        <end position="98"/>
    </location>
</feature>
<feature type="transmembrane region" description="Helical" evidence="2">
    <location>
        <begin position="49"/>
        <end position="68"/>
    </location>
</feature>
<dbReference type="AlphaFoldDB" id="A0A3N1CRG9"/>